<gene>
    <name evidence="1" type="ORF">CI15_33330</name>
</gene>
<dbReference type="RefSeq" id="WP_062137461.1">
    <property type="nucleotide sequence ID" value="NZ_LRBG01000039.1"/>
</dbReference>
<dbReference type="AlphaFoldDB" id="A0A149PBM5"/>
<name>A0A149PBM5_9BURK</name>
<protein>
    <submittedName>
        <fullName evidence="1">Uncharacterized protein</fullName>
    </submittedName>
</protein>
<evidence type="ECO:0000313" key="2">
    <source>
        <dbReference type="Proteomes" id="UP000075613"/>
    </source>
</evidence>
<dbReference type="Proteomes" id="UP000075613">
    <property type="component" value="Unassembled WGS sequence"/>
</dbReference>
<sequence length="100" mass="11217">MRTFARDMIFRGTSPGAASLRKQSIYVIDRTKPPGCFINHDVGSRETPLPANSMLDERYGVALRNLLNRARNEELFRHIFHDAKDDHPDAAHGMSGTAHA</sequence>
<evidence type="ECO:0000313" key="1">
    <source>
        <dbReference type="EMBL" id="KXU82420.1"/>
    </source>
</evidence>
<organism evidence="1 2">
    <name type="scientific">Paraburkholderia monticola</name>
    <dbReference type="NCBI Taxonomy" id="1399968"/>
    <lineage>
        <taxon>Bacteria</taxon>
        <taxon>Pseudomonadati</taxon>
        <taxon>Pseudomonadota</taxon>
        <taxon>Betaproteobacteria</taxon>
        <taxon>Burkholderiales</taxon>
        <taxon>Burkholderiaceae</taxon>
        <taxon>Paraburkholderia</taxon>
    </lineage>
</organism>
<proteinExistence type="predicted"/>
<keyword evidence="2" id="KW-1185">Reference proteome</keyword>
<dbReference type="EMBL" id="LRBG01000039">
    <property type="protein sequence ID" value="KXU82420.1"/>
    <property type="molecule type" value="Genomic_DNA"/>
</dbReference>
<accession>A0A149PBM5</accession>
<comment type="caution">
    <text evidence="1">The sequence shown here is derived from an EMBL/GenBank/DDBJ whole genome shotgun (WGS) entry which is preliminary data.</text>
</comment>
<reference evidence="1 2" key="1">
    <citation type="journal article" date="2015" name="Int. J. Syst. Evol. Microbiol.">
        <title>Burkholderia monticola sp. nov., isolated from mountain soil.</title>
        <authorList>
            <person name="Baek I."/>
            <person name="Seo B."/>
            <person name="Lee I."/>
            <person name="Yi H."/>
            <person name="Chun J."/>
        </authorList>
    </citation>
    <scope>NUCLEOTIDE SEQUENCE [LARGE SCALE GENOMIC DNA]</scope>
    <source>
        <strain evidence="1 2">JC2948</strain>
    </source>
</reference>